<dbReference type="PANTHER" id="PTHR13778">
    <property type="entry name" value="GLYCOSYLTRANSFERASE 8 DOMAIN-CONTAINING PROTEIN"/>
    <property type="match status" value="1"/>
</dbReference>
<keyword evidence="3" id="KW-0479">Metal-binding</keyword>
<dbReference type="AlphaFoldDB" id="A0A1H2RK57"/>
<dbReference type="InterPro" id="IPR002495">
    <property type="entry name" value="Glyco_trans_8"/>
</dbReference>
<dbReference type="GO" id="GO:0016757">
    <property type="term" value="F:glycosyltransferase activity"/>
    <property type="evidence" value="ECO:0007669"/>
    <property type="project" value="UniProtKB-KW"/>
</dbReference>
<dbReference type="Gene3D" id="3.90.550.10">
    <property type="entry name" value="Spore Coat Polysaccharide Biosynthesis Protein SpsA, Chain A"/>
    <property type="match status" value="1"/>
</dbReference>
<dbReference type="STRING" id="1122204.SAMN05421781_0811"/>
<gene>
    <name evidence="4" type="ORF">SAMN05421781_0811</name>
</gene>
<dbReference type="InterPro" id="IPR050748">
    <property type="entry name" value="Glycosyltrans_8_dom-fam"/>
</dbReference>
<dbReference type="Pfam" id="PF01501">
    <property type="entry name" value="Glyco_transf_8"/>
    <property type="match status" value="1"/>
</dbReference>
<dbReference type="InterPro" id="IPR029044">
    <property type="entry name" value="Nucleotide-diphossugar_trans"/>
</dbReference>
<evidence type="ECO:0000256" key="3">
    <source>
        <dbReference type="ARBA" id="ARBA00022723"/>
    </source>
</evidence>
<evidence type="ECO:0000256" key="2">
    <source>
        <dbReference type="ARBA" id="ARBA00022679"/>
    </source>
</evidence>
<dbReference type="SUPFAM" id="SSF53448">
    <property type="entry name" value="Nucleotide-diphospho-sugar transferases"/>
    <property type="match status" value="1"/>
</dbReference>
<keyword evidence="5" id="KW-1185">Reference proteome</keyword>
<protein>
    <submittedName>
        <fullName evidence="4">Lipopolysaccharide biosynthesis protein, LPS:glycosyltransferase</fullName>
    </submittedName>
</protein>
<sequence>MKANYTYMIASIADHHYADSLGVAMMSLLSNTSQPDRLVFCIVDGGLSLKDKYCLEQLAQRFHATIRLIPDEWDFYSGQTWADLEHYPHVSRFASYRLLLPYLIEEKVDRLLYLDSDTMIRTDITALWDEPMGTRAVAVAEPGPDTERAAALGLPRVHGSLDPGLMMINVPQWKAQHLSTSVFTHMTTLGHTFADSLHSVTYSDQWWWHPRWNTTTDMFTQPLPSHAYGNRVVEALQTPSAVHFNGPVKPWHAYCPHPYKYEYTYYRHQLLSLVTLTPPVWTSPPLQESDRSL</sequence>
<dbReference type="Proteomes" id="UP000199488">
    <property type="component" value="Unassembled WGS sequence"/>
</dbReference>
<proteinExistence type="predicted"/>
<dbReference type="EMBL" id="FNNC01000001">
    <property type="protein sequence ID" value="SDW19757.1"/>
    <property type="molecule type" value="Genomic_DNA"/>
</dbReference>
<evidence type="ECO:0000313" key="4">
    <source>
        <dbReference type="EMBL" id="SDW19757.1"/>
    </source>
</evidence>
<evidence type="ECO:0000256" key="1">
    <source>
        <dbReference type="ARBA" id="ARBA00022676"/>
    </source>
</evidence>
<evidence type="ECO:0000313" key="5">
    <source>
        <dbReference type="Proteomes" id="UP000199488"/>
    </source>
</evidence>
<dbReference type="GO" id="GO:0046872">
    <property type="term" value="F:metal ion binding"/>
    <property type="evidence" value="ECO:0007669"/>
    <property type="project" value="UniProtKB-KW"/>
</dbReference>
<keyword evidence="2 4" id="KW-0808">Transferase</keyword>
<keyword evidence="1" id="KW-0328">Glycosyltransferase</keyword>
<dbReference type="OrthoDB" id="5672604at2"/>
<name>A0A1H2RK57_9BACI</name>
<organism evidence="4 5">
    <name type="scientific">Marinococcus luteus</name>
    <dbReference type="NCBI Taxonomy" id="1122204"/>
    <lineage>
        <taxon>Bacteria</taxon>
        <taxon>Bacillati</taxon>
        <taxon>Bacillota</taxon>
        <taxon>Bacilli</taxon>
        <taxon>Bacillales</taxon>
        <taxon>Bacillaceae</taxon>
        <taxon>Marinococcus</taxon>
    </lineage>
</organism>
<reference evidence="4 5" key="1">
    <citation type="submission" date="2016-10" db="EMBL/GenBank/DDBJ databases">
        <authorList>
            <person name="de Groot N.N."/>
        </authorList>
    </citation>
    <scope>NUCLEOTIDE SEQUENCE [LARGE SCALE GENOMIC DNA]</scope>
    <source>
        <strain evidence="4 5">DSM 23126</strain>
    </source>
</reference>
<accession>A0A1H2RK57</accession>
<dbReference type="PANTHER" id="PTHR13778:SF47">
    <property type="entry name" value="LIPOPOLYSACCHARIDE 1,3-GALACTOSYLTRANSFERASE"/>
    <property type="match status" value="1"/>
</dbReference>